<accession>A0A0A8YT21</accession>
<dbReference type="AlphaFoldDB" id="A0A0A8YT21"/>
<reference evidence="1" key="1">
    <citation type="submission" date="2014-09" db="EMBL/GenBank/DDBJ databases">
        <authorList>
            <person name="Magalhaes I.L.F."/>
            <person name="Oliveira U."/>
            <person name="Santos F.R."/>
            <person name="Vidigal T.H.D.A."/>
            <person name="Brescovit A.D."/>
            <person name="Santos A.J."/>
        </authorList>
    </citation>
    <scope>NUCLEOTIDE SEQUENCE</scope>
    <source>
        <tissue evidence="1">Shoot tissue taken approximately 20 cm above the soil surface</tissue>
    </source>
</reference>
<protein>
    <submittedName>
        <fullName evidence="1">Uncharacterized protein</fullName>
    </submittedName>
</protein>
<sequence>MVKNMSLSGIPRKVKMVVIIQVLNLTVYQIKNTFMSVHVFLNNQVRPIYQFRKYIS</sequence>
<name>A0A0A8YT21_ARUDO</name>
<evidence type="ECO:0000313" key="1">
    <source>
        <dbReference type="EMBL" id="JAD29721.1"/>
    </source>
</evidence>
<reference evidence="1" key="2">
    <citation type="journal article" date="2015" name="Data Brief">
        <title>Shoot transcriptome of the giant reed, Arundo donax.</title>
        <authorList>
            <person name="Barrero R.A."/>
            <person name="Guerrero F.D."/>
            <person name="Moolhuijzen P."/>
            <person name="Goolsby J.A."/>
            <person name="Tidwell J."/>
            <person name="Bellgard S.E."/>
            <person name="Bellgard M.I."/>
        </authorList>
    </citation>
    <scope>NUCLEOTIDE SEQUENCE</scope>
    <source>
        <tissue evidence="1">Shoot tissue taken approximately 20 cm above the soil surface</tissue>
    </source>
</reference>
<organism evidence="1">
    <name type="scientific">Arundo donax</name>
    <name type="common">Giant reed</name>
    <name type="synonym">Donax arundinaceus</name>
    <dbReference type="NCBI Taxonomy" id="35708"/>
    <lineage>
        <taxon>Eukaryota</taxon>
        <taxon>Viridiplantae</taxon>
        <taxon>Streptophyta</taxon>
        <taxon>Embryophyta</taxon>
        <taxon>Tracheophyta</taxon>
        <taxon>Spermatophyta</taxon>
        <taxon>Magnoliopsida</taxon>
        <taxon>Liliopsida</taxon>
        <taxon>Poales</taxon>
        <taxon>Poaceae</taxon>
        <taxon>PACMAD clade</taxon>
        <taxon>Arundinoideae</taxon>
        <taxon>Arundineae</taxon>
        <taxon>Arundo</taxon>
    </lineage>
</organism>
<proteinExistence type="predicted"/>
<dbReference type="EMBL" id="GBRH01268174">
    <property type="protein sequence ID" value="JAD29721.1"/>
    <property type="molecule type" value="Transcribed_RNA"/>
</dbReference>